<dbReference type="Proteomes" id="UP000789706">
    <property type="component" value="Unassembled WGS sequence"/>
</dbReference>
<organism evidence="1 2">
    <name type="scientific">Diversispora eburnea</name>
    <dbReference type="NCBI Taxonomy" id="1213867"/>
    <lineage>
        <taxon>Eukaryota</taxon>
        <taxon>Fungi</taxon>
        <taxon>Fungi incertae sedis</taxon>
        <taxon>Mucoromycota</taxon>
        <taxon>Glomeromycotina</taxon>
        <taxon>Glomeromycetes</taxon>
        <taxon>Diversisporales</taxon>
        <taxon>Diversisporaceae</taxon>
        <taxon>Diversispora</taxon>
    </lineage>
</organism>
<evidence type="ECO:0000313" key="2">
    <source>
        <dbReference type="Proteomes" id="UP000789706"/>
    </source>
</evidence>
<sequence>MSFQFSKLLKNIFPEITREKEKRIDIPNILNLTATVFCLTEADSNEESLKIPRSGTIKKKLYIGLFNNNEQEEELEASSSLHNVASTIASSSSYNIKSTLEYNNVSNNNNNEPDELNENNILEFKSINAEYNNNLNIFNELPSKPFNMTDIFKGIQKFLRNQENIFKKITTIVISKSKDPVIEIFNWIQKCNSQMLLDKIN</sequence>
<dbReference type="EMBL" id="CAJVPK010000681">
    <property type="protein sequence ID" value="CAG8539384.1"/>
    <property type="molecule type" value="Genomic_DNA"/>
</dbReference>
<dbReference type="AlphaFoldDB" id="A0A9N9AQP6"/>
<keyword evidence="2" id="KW-1185">Reference proteome</keyword>
<comment type="caution">
    <text evidence="1">The sequence shown here is derived from an EMBL/GenBank/DDBJ whole genome shotgun (WGS) entry which is preliminary data.</text>
</comment>
<accession>A0A9N9AQP6</accession>
<evidence type="ECO:0000313" key="1">
    <source>
        <dbReference type="EMBL" id="CAG8539384.1"/>
    </source>
</evidence>
<protein>
    <submittedName>
        <fullName evidence="1">6267_t:CDS:1</fullName>
    </submittedName>
</protein>
<gene>
    <name evidence="1" type="ORF">DEBURN_LOCUS6532</name>
</gene>
<reference evidence="1" key="1">
    <citation type="submission" date="2021-06" db="EMBL/GenBank/DDBJ databases">
        <authorList>
            <person name="Kallberg Y."/>
            <person name="Tangrot J."/>
            <person name="Rosling A."/>
        </authorList>
    </citation>
    <scope>NUCLEOTIDE SEQUENCE</scope>
    <source>
        <strain evidence="1">AZ414A</strain>
    </source>
</reference>
<proteinExistence type="predicted"/>
<name>A0A9N9AQP6_9GLOM</name>